<dbReference type="RefSeq" id="WP_167976342.1">
    <property type="nucleotide sequence ID" value="NZ_VSRL01000091.1"/>
</dbReference>
<accession>A0ABX1FL06</accession>
<evidence type="ECO:0008006" key="5">
    <source>
        <dbReference type="Google" id="ProtNLM"/>
    </source>
</evidence>
<feature type="region of interest" description="Disordered" evidence="2">
    <location>
        <begin position="50"/>
        <end position="75"/>
    </location>
</feature>
<keyword evidence="1" id="KW-0175">Coiled coil</keyword>
<evidence type="ECO:0000256" key="1">
    <source>
        <dbReference type="SAM" id="Coils"/>
    </source>
</evidence>
<dbReference type="EMBL" id="VSRL01000091">
    <property type="protein sequence ID" value="NKE59684.1"/>
    <property type="molecule type" value="Genomic_DNA"/>
</dbReference>
<proteinExistence type="predicted"/>
<keyword evidence="4" id="KW-1185">Reference proteome</keyword>
<reference evidence="3 4" key="1">
    <citation type="submission" date="2019-08" db="EMBL/GenBank/DDBJ databases">
        <title>Lentzea from Indian Himalayas.</title>
        <authorList>
            <person name="Mandal S."/>
            <person name="Mallick Gupta A."/>
            <person name="Maiti P.K."/>
            <person name="Sarkar J."/>
            <person name="Mandal S."/>
        </authorList>
    </citation>
    <scope>NUCLEOTIDE SEQUENCE [LARGE SCALE GENOMIC DNA]</scope>
    <source>
        <strain evidence="3 4">PSKA42</strain>
    </source>
</reference>
<dbReference type="Proteomes" id="UP001515943">
    <property type="component" value="Unassembled WGS sequence"/>
</dbReference>
<organism evidence="3 4">
    <name type="scientific">Lentzea indica</name>
    <dbReference type="NCBI Taxonomy" id="2604800"/>
    <lineage>
        <taxon>Bacteria</taxon>
        <taxon>Bacillati</taxon>
        <taxon>Actinomycetota</taxon>
        <taxon>Actinomycetes</taxon>
        <taxon>Pseudonocardiales</taxon>
        <taxon>Pseudonocardiaceae</taxon>
        <taxon>Lentzea</taxon>
    </lineage>
</organism>
<comment type="caution">
    <text evidence="3">The sequence shown here is derived from an EMBL/GenBank/DDBJ whole genome shotgun (WGS) entry which is preliminary data.</text>
</comment>
<gene>
    <name evidence="3" type="ORF">FXN61_23885</name>
</gene>
<protein>
    <recommendedName>
        <fullName evidence="5">Myb-like DNA-binding domain-containing protein</fullName>
    </recommendedName>
</protein>
<evidence type="ECO:0000313" key="4">
    <source>
        <dbReference type="Proteomes" id="UP001515943"/>
    </source>
</evidence>
<evidence type="ECO:0000256" key="2">
    <source>
        <dbReference type="SAM" id="MobiDB-lite"/>
    </source>
</evidence>
<sequence>MREESESLSALRMMPWARESVDRAERVLIESVMDSGWTWEQLGAEYGERSKQAMQQHYKRRGGQRSWSAAKRSDAEPPDVEAVRYAITRLLSNFRATDEALTRSMRDASWNEKDPETEAKRRRSWVERLNDSMDGLHDFINNRMGHLPRWDVRLVPGDRTELHDDHAEVDRDKVEEWSSEIEKAIERLQRHRDEVDATINELKRRQAELRSTR</sequence>
<evidence type="ECO:0000313" key="3">
    <source>
        <dbReference type="EMBL" id="NKE59684.1"/>
    </source>
</evidence>
<name>A0ABX1FL06_9PSEU</name>
<feature type="coiled-coil region" evidence="1">
    <location>
        <begin position="174"/>
        <end position="212"/>
    </location>
</feature>